<feature type="non-terminal residue" evidence="3">
    <location>
        <position position="1"/>
    </location>
</feature>
<dbReference type="PROSITE" id="PS50835">
    <property type="entry name" value="IG_LIKE"/>
    <property type="match status" value="1"/>
</dbReference>
<dbReference type="AlphaFoldDB" id="A0A7L3UPV0"/>
<dbReference type="Gene3D" id="2.60.40.10">
    <property type="entry name" value="Immunoglobulins"/>
    <property type="match status" value="1"/>
</dbReference>
<dbReference type="SUPFAM" id="SSF48726">
    <property type="entry name" value="Immunoglobulin"/>
    <property type="match status" value="1"/>
</dbReference>
<dbReference type="InterPro" id="IPR013783">
    <property type="entry name" value="Ig-like_fold"/>
</dbReference>
<dbReference type="PANTHER" id="PTHR23411">
    <property type="entry name" value="TAPASIN"/>
    <property type="match status" value="1"/>
</dbReference>
<evidence type="ECO:0000313" key="3">
    <source>
        <dbReference type="EMBL" id="NXV53667.1"/>
    </source>
</evidence>
<comment type="caution">
    <text evidence="3">The sequence shown here is derived from an EMBL/GenBank/DDBJ whole genome shotgun (WGS) entry which is preliminary data.</text>
</comment>
<sequence>TGKRLTPSVYLLAPPAEEVSGNRETLSLTCLVRGFYPEDISVEWQKNQETLEPSAYEVVA</sequence>
<name>A0A7L3UPV0_URIAL</name>
<keyword evidence="4" id="KW-1185">Reference proteome</keyword>
<dbReference type="InterPro" id="IPR003597">
    <property type="entry name" value="Ig_C1-set"/>
</dbReference>
<keyword evidence="1" id="KW-0393">Immunoglobulin domain</keyword>
<gene>
    <name evidence="3" type="primary">Ighg</name>
    <name evidence="3" type="ORF">URIAAL_R15019</name>
</gene>
<dbReference type="InterPro" id="IPR050380">
    <property type="entry name" value="Immune_Resp_Modulators"/>
</dbReference>
<proteinExistence type="predicted"/>
<reference evidence="3 4" key="1">
    <citation type="submission" date="2019-09" db="EMBL/GenBank/DDBJ databases">
        <title>Bird 10,000 Genomes (B10K) Project - Family phase.</title>
        <authorList>
            <person name="Zhang G."/>
        </authorList>
    </citation>
    <scope>NUCLEOTIDE SEQUENCE [LARGE SCALE GENOMIC DNA]</scope>
    <source>
        <strain evidence="3">OUT-0019</strain>
        <tissue evidence="3">Blood</tissue>
    </source>
</reference>
<dbReference type="InterPro" id="IPR036179">
    <property type="entry name" value="Ig-like_dom_sf"/>
</dbReference>
<organism evidence="3 4">
    <name type="scientific">Uria aalge</name>
    <name type="common">Common mure</name>
    <name type="synonym">Colymbus aalge</name>
    <dbReference type="NCBI Taxonomy" id="13746"/>
    <lineage>
        <taxon>Eukaryota</taxon>
        <taxon>Metazoa</taxon>
        <taxon>Chordata</taxon>
        <taxon>Craniata</taxon>
        <taxon>Vertebrata</taxon>
        <taxon>Euteleostomi</taxon>
        <taxon>Archelosauria</taxon>
        <taxon>Archosauria</taxon>
        <taxon>Dinosauria</taxon>
        <taxon>Saurischia</taxon>
        <taxon>Theropoda</taxon>
        <taxon>Coelurosauria</taxon>
        <taxon>Aves</taxon>
        <taxon>Neognathae</taxon>
        <taxon>Neoaves</taxon>
        <taxon>Charadriiformes</taxon>
        <taxon>Alcidae</taxon>
        <taxon>Uria</taxon>
    </lineage>
</organism>
<evidence type="ECO:0000259" key="2">
    <source>
        <dbReference type="PROSITE" id="PS50835"/>
    </source>
</evidence>
<feature type="domain" description="Ig-like" evidence="2">
    <location>
        <begin position="7"/>
        <end position="60"/>
    </location>
</feature>
<accession>A0A7L3UPV0</accession>
<protein>
    <submittedName>
        <fullName evidence="3">IGHG protein</fullName>
    </submittedName>
</protein>
<dbReference type="Pfam" id="PF07654">
    <property type="entry name" value="C1-set"/>
    <property type="match status" value="1"/>
</dbReference>
<evidence type="ECO:0000256" key="1">
    <source>
        <dbReference type="ARBA" id="ARBA00023319"/>
    </source>
</evidence>
<evidence type="ECO:0000313" key="4">
    <source>
        <dbReference type="Proteomes" id="UP000535478"/>
    </source>
</evidence>
<dbReference type="InterPro" id="IPR007110">
    <property type="entry name" value="Ig-like_dom"/>
</dbReference>
<dbReference type="EMBL" id="VZUE01013366">
    <property type="protein sequence ID" value="NXV53667.1"/>
    <property type="molecule type" value="Genomic_DNA"/>
</dbReference>
<dbReference type="Proteomes" id="UP000535478">
    <property type="component" value="Unassembled WGS sequence"/>
</dbReference>
<feature type="non-terminal residue" evidence="3">
    <location>
        <position position="60"/>
    </location>
</feature>